<gene>
    <name evidence="2" type="ORF">GCM10023235_04770</name>
</gene>
<name>A0ABP9DEG7_9ACTN</name>
<sequence>MIRTRIAQATAVAALALGSALLPAAVAAADPAPVAATAESPAPAATVSSDNLTWG</sequence>
<evidence type="ECO:0000313" key="3">
    <source>
        <dbReference type="Proteomes" id="UP001501752"/>
    </source>
</evidence>
<dbReference type="EMBL" id="BAABIS010000001">
    <property type="protein sequence ID" value="GAA4833324.1"/>
    <property type="molecule type" value="Genomic_DNA"/>
</dbReference>
<comment type="caution">
    <text evidence="2">The sequence shown here is derived from an EMBL/GenBank/DDBJ whole genome shotgun (WGS) entry which is preliminary data.</text>
</comment>
<accession>A0ABP9DEG7</accession>
<dbReference type="Proteomes" id="UP001501752">
    <property type="component" value="Unassembled WGS sequence"/>
</dbReference>
<keyword evidence="1" id="KW-0732">Signal</keyword>
<feature type="chain" id="PRO_5046535201" evidence="1">
    <location>
        <begin position="29"/>
        <end position="55"/>
    </location>
</feature>
<organism evidence="2 3">
    <name type="scientific">Kitasatospora terrestris</name>
    <dbReference type="NCBI Taxonomy" id="258051"/>
    <lineage>
        <taxon>Bacteria</taxon>
        <taxon>Bacillati</taxon>
        <taxon>Actinomycetota</taxon>
        <taxon>Actinomycetes</taxon>
        <taxon>Kitasatosporales</taxon>
        <taxon>Streptomycetaceae</taxon>
        <taxon>Kitasatospora</taxon>
    </lineage>
</organism>
<keyword evidence="3" id="KW-1185">Reference proteome</keyword>
<proteinExistence type="predicted"/>
<feature type="signal peptide" evidence="1">
    <location>
        <begin position="1"/>
        <end position="28"/>
    </location>
</feature>
<reference evidence="3" key="1">
    <citation type="journal article" date="2019" name="Int. J. Syst. Evol. Microbiol.">
        <title>The Global Catalogue of Microorganisms (GCM) 10K type strain sequencing project: providing services to taxonomists for standard genome sequencing and annotation.</title>
        <authorList>
            <consortium name="The Broad Institute Genomics Platform"/>
            <consortium name="The Broad Institute Genome Sequencing Center for Infectious Disease"/>
            <person name="Wu L."/>
            <person name="Ma J."/>
        </authorList>
    </citation>
    <scope>NUCLEOTIDE SEQUENCE [LARGE SCALE GENOMIC DNA]</scope>
    <source>
        <strain evidence="3">JCM 13006</strain>
    </source>
</reference>
<protein>
    <submittedName>
        <fullName evidence="2">Uncharacterized protein</fullName>
    </submittedName>
</protein>
<evidence type="ECO:0000313" key="2">
    <source>
        <dbReference type="EMBL" id="GAA4833324.1"/>
    </source>
</evidence>
<dbReference type="RefSeq" id="WP_345695072.1">
    <property type="nucleotide sequence ID" value="NZ_BAABIS010000001.1"/>
</dbReference>
<evidence type="ECO:0000256" key="1">
    <source>
        <dbReference type="SAM" id="SignalP"/>
    </source>
</evidence>